<dbReference type="EMBL" id="AGNK02004430">
    <property type="status" value="NOT_ANNOTATED_CDS"/>
    <property type="molecule type" value="Genomic_DNA"/>
</dbReference>
<keyword evidence="2" id="KW-1185">Reference proteome</keyword>
<reference evidence="1" key="2">
    <citation type="submission" date="2018-08" db="UniProtKB">
        <authorList>
            <consortium name="EnsemblPlants"/>
        </authorList>
    </citation>
    <scope>IDENTIFICATION</scope>
    <source>
        <strain evidence="1">Yugu1</strain>
    </source>
</reference>
<accession>K3YF62</accession>
<evidence type="ECO:0000313" key="2">
    <source>
        <dbReference type="Proteomes" id="UP000004995"/>
    </source>
</evidence>
<organism evidence="1 2">
    <name type="scientific">Setaria italica</name>
    <name type="common">Foxtail millet</name>
    <name type="synonym">Panicum italicum</name>
    <dbReference type="NCBI Taxonomy" id="4555"/>
    <lineage>
        <taxon>Eukaryota</taxon>
        <taxon>Viridiplantae</taxon>
        <taxon>Streptophyta</taxon>
        <taxon>Embryophyta</taxon>
        <taxon>Tracheophyta</taxon>
        <taxon>Spermatophyta</taxon>
        <taxon>Magnoliopsida</taxon>
        <taxon>Liliopsida</taxon>
        <taxon>Poales</taxon>
        <taxon>Poaceae</taxon>
        <taxon>PACMAD clade</taxon>
        <taxon>Panicoideae</taxon>
        <taxon>Panicodae</taxon>
        <taxon>Paniceae</taxon>
        <taxon>Cenchrinae</taxon>
        <taxon>Setaria</taxon>
    </lineage>
</organism>
<dbReference type="Proteomes" id="UP000004995">
    <property type="component" value="Unassembled WGS sequence"/>
</dbReference>
<evidence type="ECO:0000313" key="1">
    <source>
        <dbReference type="EnsemblPlants" id="KQK98121"/>
    </source>
</evidence>
<dbReference type="HOGENOM" id="CLU_3400121_0_0_1"/>
<dbReference type="InParanoid" id="K3YF62"/>
<sequence length="31" mass="3506">MLCQTEVHIKSNKSVTLLIVWWMAIMSTGKG</sequence>
<reference evidence="2" key="1">
    <citation type="journal article" date="2012" name="Nat. Biotechnol.">
        <title>Reference genome sequence of the model plant Setaria.</title>
        <authorList>
            <person name="Bennetzen J.L."/>
            <person name="Schmutz J."/>
            <person name="Wang H."/>
            <person name="Percifield R."/>
            <person name="Hawkins J."/>
            <person name="Pontaroli A.C."/>
            <person name="Estep M."/>
            <person name="Feng L."/>
            <person name="Vaughn J.N."/>
            <person name="Grimwood J."/>
            <person name="Jenkins J."/>
            <person name="Barry K."/>
            <person name="Lindquist E."/>
            <person name="Hellsten U."/>
            <person name="Deshpande S."/>
            <person name="Wang X."/>
            <person name="Wu X."/>
            <person name="Mitros T."/>
            <person name="Triplett J."/>
            <person name="Yang X."/>
            <person name="Ye C.Y."/>
            <person name="Mauro-Herrera M."/>
            <person name="Wang L."/>
            <person name="Li P."/>
            <person name="Sharma M."/>
            <person name="Sharma R."/>
            <person name="Ronald P.C."/>
            <person name="Panaud O."/>
            <person name="Kellogg E.A."/>
            <person name="Brutnell T.P."/>
            <person name="Doust A.N."/>
            <person name="Tuskan G.A."/>
            <person name="Rokhsar D."/>
            <person name="Devos K.M."/>
        </authorList>
    </citation>
    <scope>NUCLEOTIDE SEQUENCE [LARGE SCALE GENOMIC DNA]</scope>
    <source>
        <strain evidence="2">cv. Yugu1</strain>
    </source>
</reference>
<dbReference type="EnsemblPlants" id="KQK98121">
    <property type="protein sequence ID" value="KQK98121"/>
    <property type="gene ID" value="SETIT_012879mg"/>
</dbReference>
<dbReference type="AlphaFoldDB" id="K3YF62"/>
<dbReference type="Gramene" id="KQK98121">
    <property type="protein sequence ID" value="KQK98121"/>
    <property type="gene ID" value="SETIT_012879mg"/>
</dbReference>
<protein>
    <submittedName>
        <fullName evidence="1">Uncharacterized protein</fullName>
    </submittedName>
</protein>
<name>K3YF62_SETIT</name>
<proteinExistence type="predicted"/>